<sequence length="123" mass="13837">MVELPSFSAMAFKASITVIAVVYAVQMLCGASENNENSSATTADGPQDDCDSSATTEDDTEVDYVPGNKLHIDVWHYTERHHAVRECHKPAIKFHSSLELHVHCWLLLEWYMSFKQHKCVLLG</sequence>
<keyword evidence="2" id="KW-0732">Signal</keyword>
<dbReference type="AlphaFoldDB" id="A0A131YQ01"/>
<evidence type="ECO:0000256" key="1">
    <source>
        <dbReference type="SAM" id="MobiDB-lite"/>
    </source>
</evidence>
<organism evidence="3">
    <name type="scientific">Rhipicephalus appendiculatus</name>
    <name type="common">Brown ear tick</name>
    <dbReference type="NCBI Taxonomy" id="34631"/>
    <lineage>
        <taxon>Eukaryota</taxon>
        <taxon>Metazoa</taxon>
        <taxon>Ecdysozoa</taxon>
        <taxon>Arthropoda</taxon>
        <taxon>Chelicerata</taxon>
        <taxon>Arachnida</taxon>
        <taxon>Acari</taxon>
        <taxon>Parasitiformes</taxon>
        <taxon>Ixodida</taxon>
        <taxon>Ixodoidea</taxon>
        <taxon>Ixodidae</taxon>
        <taxon>Rhipicephalinae</taxon>
        <taxon>Rhipicephalus</taxon>
        <taxon>Rhipicephalus</taxon>
    </lineage>
</organism>
<accession>A0A131YQ01</accession>
<protein>
    <submittedName>
        <fullName evidence="3">Evasin</fullName>
    </submittedName>
</protein>
<evidence type="ECO:0000313" key="3">
    <source>
        <dbReference type="EMBL" id="JAP81353.1"/>
    </source>
</evidence>
<reference evidence="3" key="1">
    <citation type="journal article" date="2016" name="Ticks Tick Borne Dis.">
        <title>De novo assembly and annotation of the salivary gland transcriptome of Rhipicephalus appendiculatus male and female ticks during blood feeding.</title>
        <authorList>
            <person name="de Castro M.H."/>
            <person name="de Klerk D."/>
            <person name="Pienaar R."/>
            <person name="Latif A.A."/>
            <person name="Rees D.J."/>
            <person name="Mans B.J."/>
        </authorList>
    </citation>
    <scope>NUCLEOTIDE SEQUENCE</scope>
    <source>
        <tissue evidence="3">Salivary glands</tissue>
    </source>
</reference>
<proteinExistence type="predicted"/>
<name>A0A131YQ01_RHIAP</name>
<evidence type="ECO:0000256" key="2">
    <source>
        <dbReference type="SAM" id="SignalP"/>
    </source>
</evidence>
<feature type="signal peptide" evidence="2">
    <location>
        <begin position="1"/>
        <end position="24"/>
    </location>
</feature>
<feature type="compositionally biased region" description="Acidic residues" evidence="1">
    <location>
        <begin position="46"/>
        <end position="61"/>
    </location>
</feature>
<feature type="compositionally biased region" description="Polar residues" evidence="1">
    <location>
        <begin position="34"/>
        <end position="44"/>
    </location>
</feature>
<dbReference type="EMBL" id="GEDV01007204">
    <property type="protein sequence ID" value="JAP81353.1"/>
    <property type="molecule type" value="Transcribed_RNA"/>
</dbReference>
<feature type="chain" id="PRO_5007285639" evidence="2">
    <location>
        <begin position="25"/>
        <end position="123"/>
    </location>
</feature>
<feature type="region of interest" description="Disordered" evidence="1">
    <location>
        <begin position="34"/>
        <end position="61"/>
    </location>
</feature>